<evidence type="ECO:0000256" key="10">
    <source>
        <dbReference type="ARBA" id="ARBA00030646"/>
    </source>
</evidence>
<keyword evidence="5" id="KW-1003">Cell membrane</keyword>
<dbReference type="EMBL" id="JAAOAQ010000509">
    <property type="protein sequence ID" value="KAF5543763.1"/>
    <property type="molecule type" value="Genomic_DNA"/>
</dbReference>
<evidence type="ECO:0000256" key="12">
    <source>
        <dbReference type="SAM" id="Phobius"/>
    </source>
</evidence>
<keyword evidence="14" id="KW-1185">Reference proteome</keyword>
<feature type="transmembrane region" description="Helical" evidence="12">
    <location>
        <begin position="227"/>
        <end position="246"/>
    </location>
</feature>
<dbReference type="InterPro" id="IPR036259">
    <property type="entry name" value="MFS_trans_sf"/>
</dbReference>
<sequence>MDHYTFTLIIFIIPLIFASFCHHRHVTLKVARASAAEARRLDMIDDEIHDIDHESMGDRYYNFLNKFLWVYGLAMAAEWLQASYLYSCLKNTHKLSEPAIATLFATAFVSAGIGALFVDSLADKHGKKFMCQSYCLIYSVCCLTMLSGNIVLLFVGRVMAGFCTTLLYSVFESWMTAEYKRQGFGDRGTTLSTVYSMMAVTNGFVAVGSGIVAQAAVNALGSHTAPFLLSIVCLSLALMIITRTWAENRGTPGKSPIAETSSKASAMSLLKDPSLAILALTMCFFEGSVNFMLYSWPQSIMSARARERIWVNPPFGTIFSSLMGAMSLGSFLFLCASREANSIQLSSGAIQLASSLSASALLLTILLRDELSRFWALCLFEMCVGLYYPSMAYLKGRLVERERRGRVYGLMRVPLNAVTFLCLTTVSEAIMHNPFTQSVSTP</sequence>
<protein>
    <recommendedName>
        <fullName evidence="3">Molybdate-anion transporter</fullName>
    </recommendedName>
    <alternativeName>
        <fullName evidence="10">Major facilitator superfamily domain-containing protein 5</fullName>
    </alternativeName>
    <alternativeName>
        <fullName evidence="11">Molybdate transporter 2 homolog</fullName>
    </alternativeName>
</protein>
<keyword evidence="6 12" id="KW-0812">Transmembrane</keyword>
<feature type="transmembrane region" description="Helical" evidence="12">
    <location>
        <begin position="68"/>
        <end position="87"/>
    </location>
</feature>
<gene>
    <name evidence="13" type="ORF">FPHYL_11191</name>
</gene>
<keyword evidence="4" id="KW-0813">Transport</keyword>
<dbReference type="Proteomes" id="UP000582016">
    <property type="component" value="Unassembled WGS sequence"/>
</dbReference>
<evidence type="ECO:0000256" key="7">
    <source>
        <dbReference type="ARBA" id="ARBA00022989"/>
    </source>
</evidence>
<comment type="caution">
    <text evidence="13">The sequence shown here is derived from an EMBL/GenBank/DDBJ whole genome shotgun (WGS) entry which is preliminary data.</text>
</comment>
<feature type="transmembrane region" description="Helical" evidence="12">
    <location>
        <begin position="6"/>
        <end position="22"/>
    </location>
</feature>
<evidence type="ECO:0000256" key="1">
    <source>
        <dbReference type="ARBA" id="ARBA00003019"/>
    </source>
</evidence>
<keyword evidence="8" id="KW-0406">Ion transport</keyword>
<dbReference type="Gene3D" id="1.20.1250.20">
    <property type="entry name" value="MFS general substrate transporter like domains"/>
    <property type="match status" value="1"/>
</dbReference>
<dbReference type="GO" id="GO:0006811">
    <property type="term" value="P:monoatomic ion transport"/>
    <property type="evidence" value="ECO:0007669"/>
    <property type="project" value="UniProtKB-KW"/>
</dbReference>
<feature type="transmembrane region" description="Helical" evidence="12">
    <location>
        <begin position="134"/>
        <end position="152"/>
    </location>
</feature>
<dbReference type="SUPFAM" id="SSF103473">
    <property type="entry name" value="MFS general substrate transporter"/>
    <property type="match status" value="1"/>
</dbReference>
<dbReference type="PANTHER" id="PTHR23516">
    <property type="entry name" value="SAM (S-ADENOSYL METHIONINE) TRANSPORTER"/>
    <property type="match status" value="1"/>
</dbReference>
<evidence type="ECO:0000256" key="4">
    <source>
        <dbReference type="ARBA" id="ARBA00022448"/>
    </source>
</evidence>
<dbReference type="InterPro" id="IPR008509">
    <property type="entry name" value="MOT2/MFSD5"/>
</dbReference>
<evidence type="ECO:0000256" key="11">
    <source>
        <dbReference type="ARBA" id="ARBA00032555"/>
    </source>
</evidence>
<evidence type="ECO:0000256" key="9">
    <source>
        <dbReference type="ARBA" id="ARBA00023136"/>
    </source>
</evidence>
<feature type="transmembrane region" description="Helical" evidence="12">
    <location>
        <begin position="374"/>
        <end position="394"/>
    </location>
</feature>
<evidence type="ECO:0000313" key="13">
    <source>
        <dbReference type="EMBL" id="KAF5543763.1"/>
    </source>
</evidence>
<evidence type="ECO:0000256" key="3">
    <source>
        <dbReference type="ARBA" id="ARBA00021242"/>
    </source>
</evidence>
<reference evidence="13 14" key="1">
    <citation type="submission" date="2020-05" db="EMBL/GenBank/DDBJ databases">
        <title>Identification and distribution of gene clusters putatively required for synthesis of sphingolipid metabolism inhibitors in phylogenetically diverse species of the filamentous fungus Fusarium.</title>
        <authorList>
            <person name="Kim H.-S."/>
            <person name="Busman M."/>
            <person name="Brown D.W."/>
            <person name="Divon H."/>
            <person name="Uhlig S."/>
            <person name="Proctor R.H."/>
        </authorList>
    </citation>
    <scope>NUCLEOTIDE SEQUENCE [LARGE SCALE GENOMIC DNA]</scope>
    <source>
        <strain evidence="13 14">NRRL 13617</strain>
    </source>
</reference>
<dbReference type="GO" id="GO:0005886">
    <property type="term" value="C:plasma membrane"/>
    <property type="evidence" value="ECO:0007669"/>
    <property type="project" value="UniProtKB-SubCell"/>
</dbReference>
<dbReference type="Pfam" id="PF05631">
    <property type="entry name" value="MFS_5"/>
    <property type="match status" value="1"/>
</dbReference>
<feature type="transmembrane region" description="Helical" evidence="12">
    <location>
        <begin position="198"/>
        <end position="221"/>
    </location>
</feature>
<proteinExistence type="predicted"/>
<keyword evidence="9 12" id="KW-0472">Membrane</keyword>
<evidence type="ECO:0000313" key="14">
    <source>
        <dbReference type="Proteomes" id="UP000582016"/>
    </source>
</evidence>
<evidence type="ECO:0000256" key="2">
    <source>
        <dbReference type="ARBA" id="ARBA00004651"/>
    </source>
</evidence>
<feature type="transmembrane region" description="Helical" evidence="12">
    <location>
        <begin position="99"/>
        <end position="122"/>
    </location>
</feature>
<name>A0A8H5IUX7_9HYPO</name>
<evidence type="ECO:0000256" key="6">
    <source>
        <dbReference type="ARBA" id="ARBA00022692"/>
    </source>
</evidence>
<feature type="transmembrane region" description="Helical" evidence="12">
    <location>
        <begin position="275"/>
        <end position="296"/>
    </location>
</feature>
<dbReference type="PANTHER" id="PTHR23516:SF1">
    <property type="entry name" value="MOLYBDATE-ANION TRANSPORTER"/>
    <property type="match status" value="1"/>
</dbReference>
<dbReference type="GO" id="GO:0015098">
    <property type="term" value="F:molybdate ion transmembrane transporter activity"/>
    <property type="evidence" value="ECO:0007669"/>
    <property type="project" value="InterPro"/>
</dbReference>
<accession>A0A8H5IUX7</accession>
<keyword evidence="7 12" id="KW-1133">Transmembrane helix</keyword>
<organism evidence="13 14">
    <name type="scientific">Fusarium phyllophilum</name>
    <dbReference type="NCBI Taxonomy" id="47803"/>
    <lineage>
        <taxon>Eukaryota</taxon>
        <taxon>Fungi</taxon>
        <taxon>Dikarya</taxon>
        <taxon>Ascomycota</taxon>
        <taxon>Pezizomycotina</taxon>
        <taxon>Sordariomycetes</taxon>
        <taxon>Hypocreomycetidae</taxon>
        <taxon>Hypocreales</taxon>
        <taxon>Nectriaceae</taxon>
        <taxon>Fusarium</taxon>
        <taxon>Fusarium fujikuroi species complex</taxon>
    </lineage>
</organism>
<dbReference type="OrthoDB" id="263957at2759"/>
<feature type="transmembrane region" description="Helical" evidence="12">
    <location>
        <begin position="316"/>
        <end position="336"/>
    </location>
</feature>
<comment type="function">
    <text evidence="1">Mediates high-affinity intracellular uptake of the rare oligo-element molybdenum.</text>
</comment>
<feature type="transmembrane region" description="Helical" evidence="12">
    <location>
        <begin position="415"/>
        <end position="435"/>
    </location>
</feature>
<dbReference type="AlphaFoldDB" id="A0A8H5IUX7"/>
<evidence type="ECO:0000256" key="8">
    <source>
        <dbReference type="ARBA" id="ARBA00023065"/>
    </source>
</evidence>
<comment type="subcellular location">
    <subcellularLocation>
        <location evidence="2">Cell membrane</location>
        <topology evidence="2">Multi-pass membrane protein</topology>
    </subcellularLocation>
</comment>
<evidence type="ECO:0000256" key="5">
    <source>
        <dbReference type="ARBA" id="ARBA00022475"/>
    </source>
</evidence>